<sequence length="538" mass="60702">MGSVRISLFDPGMTTLHRVGLAGLWMTLEALEREDPQRVTTLWELGGRWQRESTAVKLWWEGNGQDFFRELFAASFRLTDDGRIWLPGIGHPDQSGDLGVTLQTALLSTYLQHGRHRDADPLNKPSGALVLTIDQTQVPVSYRRVRSYQHQRAWNDFRPDRPSPVKGWLFPGGAVRHSGYEAATALAEPPERWLALLYAPVATFYFLVRQPGAAIRPSCCLVLAELDDLSELATLRRELVRSPVKDLVVSGGADAGLRILSAIEAQRLLRYLGLARCQVITFGKVGWVQAQHIRIDVFDAEQVSSHACRQYALLYHALPPALRPEQQPHSTPEAKAAQPTVTDRYLVSPVLDLAARNLVSGRPWWRDFTRIVSDKLLRRQLTAHNAELRRQHGQEGGLAAVLRDKSAFNDPGAEAIVRACHEAWRRRLGQLSEEAKRGRFQFERLVQRERERLRVALANSRNLASLRTTLTDFWARAGAPIPVLQQHWQDILPYFTETRWQEARDLALLALVSYAGEENPENSNAVNDTVLDREETGA</sequence>
<dbReference type="NCBIfam" id="TIGR03485">
    <property type="entry name" value="cas_csx13_N"/>
    <property type="match status" value="1"/>
</dbReference>
<proteinExistence type="predicted"/>
<dbReference type="InterPro" id="IPR027811">
    <property type="entry name" value="CRISPR-assoc_Csx13_C"/>
</dbReference>
<accession>A0A7C1XEZ2</accession>
<dbReference type="InterPro" id="IPR019989">
    <property type="entry name" value="CRISPR-assoc_Csx13_N"/>
</dbReference>
<dbReference type="GO" id="GO:0051607">
    <property type="term" value="P:defense response to virus"/>
    <property type="evidence" value="ECO:0007669"/>
    <property type="project" value="InterPro"/>
</dbReference>
<dbReference type="EMBL" id="DSJL01000001">
    <property type="protein sequence ID" value="HEF64211.1"/>
    <property type="molecule type" value="Genomic_DNA"/>
</dbReference>
<organism evidence="1">
    <name type="scientific">Thermomicrobium roseum</name>
    <dbReference type="NCBI Taxonomy" id="500"/>
    <lineage>
        <taxon>Bacteria</taxon>
        <taxon>Pseudomonadati</taxon>
        <taxon>Thermomicrobiota</taxon>
        <taxon>Thermomicrobia</taxon>
        <taxon>Thermomicrobiales</taxon>
        <taxon>Thermomicrobiaceae</taxon>
        <taxon>Thermomicrobium</taxon>
    </lineage>
</organism>
<dbReference type="NCBIfam" id="TIGR03486">
    <property type="entry name" value="cas_csx13_C"/>
    <property type="match status" value="1"/>
</dbReference>
<comment type="caution">
    <text evidence="1">The sequence shown here is derived from an EMBL/GenBank/DDBJ whole genome shotgun (WGS) entry which is preliminary data.</text>
</comment>
<evidence type="ECO:0000313" key="1">
    <source>
        <dbReference type="EMBL" id="HEF64211.1"/>
    </source>
</evidence>
<gene>
    <name evidence="1" type="primary">cas8a1</name>
    <name evidence="1" type="ORF">ENP47_01140</name>
</gene>
<name>A0A7C1XEZ2_THERO</name>
<reference evidence="1" key="1">
    <citation type="journal article" date="2020" name="mSystems">
        <title>Genome- and Community-Level Interaction Insights into Carbon Utilization and Element Cycling Functions of Hydrothermarchaeota in Hydrothermal Sediment.</title>
        <authorList>
            <person name="Zhou Z."/>
            <person name="Liu Y."/>
            <person name="Xu W."/>
            <person name="Pan J."/>
            <person name="Luo Z.H."/>
            <person name="Li M."/>
        </authorList>
    </citation>
    <scope>NUCLEOTIDE SEQUENCE [LARGE SCALE GENOMIC DNA]</scope>
    <source>
        <strain evidence="1">SpSt-222</strain>
    </source>
</reference>
<dbReference type="AlphaFoldDB" id="A0A7C1XEZ2"/>
<protein>
    <submittedName>
        <fullName evidence="1">Type I-MYXAN CRISPR-associated Cas8a1/Cmx1</fullName>
    </submittedName>
</protein>